<feature type="transmembrane region" description="Helical" evidence="6">
    <location>
        <begin position="109"/>
        <end position="128"/>
    </location>
</feature>
<evidence type="ECO:0000259" key="7">
    <source>
        <dbReference type="Pfam" id="PF06454"/>
    </source>
</evidence>
<dbReference type="PANTHER" id="PTHR31142">
    <property type="entry name" value="TOBAMOVIRUS MULTIPLICATION PROTEIN 1-LIKE ISOFORM X1"/>
    <property type="match status" value="1"/>
</dbReference>
<feature type="transmembrane region" description="Helical" evidence="6">
    <location>
        <begin position="33"/>
        <end position="58"/>
    </location>
</feature>
<dbReference type="Pfam" id="PF06454">
    <property type="entry name" value="THH1_TOM1-3_dom"/>
    <property type="match status" value="1"/>
</dbReference>
<dbReference type="PANTHER" id="PTHR31142:SF22">
    <property type="entry name" value="TOBAMOVIRUS MULTIPLICATION PROTEIN 1-LIKE"/>
    <property type="match status" value="1"/>
</dbReference>
<protein>
    <recommendedName>
        <fullName evidence="7">THH1/TOM1/TOM3 domain-containing protein</fullName>
    </recommendedName>
</protein>
<sequence length="288" mass="33587">MEVIWMPRPHADLPVVNFLRNWWQNDSSTLQEVVFYTLCAAYSLVAVFALIQLIRIEIRVPEYGWTTQKVFHFMNFIVNAARALVFGFYKEVFSFKVRVFRVILLEFPGLLFFSTYTLLVLFWAEIYHQARSMPTEKLRPGFLVINGVIYFIQIVIWLCEWISYNAVTQAIVRIFFAAVSFCAALGFALYGGRLFLMLRRFPLESKGRQKKLREIGFITAICFTCFIIRTVVVALSAFNEEVDLDVLSHPLLNLLYYMVVEILPSALVLFILRKLPPKRTPAQYHPIR</sequence>
<feature type="domain" description="THH1/TOM1/TOM3" evidence="7">
    <location>
        <begin position="20"/>
        <end position="288"/>
    </location>
</feature>
<comment type="subcellular location">
    <subcellularLocation>
        <location evidence="1">Vacuole membrane</location>
        <topology evidence="1">Multi-pass membrane protein</topology>
    </subcellularLocation>
</comment>
<dbReference type="EMBL" id="JABFUD020000021">
    <property type="protein sequence ID" value="KAI5063637.1"/>
    <property type="molecule type" value="Genomic_DNA"/>
</dbReference>
<evidence type="ECO:0000256" key="3">
    <source>
        <dbReference type="ARBA" id="ARBA00022692"/>
    </source>
</evidence>
<feature type="transmembrane region" description="Helical" evidence="6">
    <location>
        <begin position="70"/>
        <end position="89"/>
    </location>
</feature>
<dbReference type="AlphaFoldDB" id="A0A9D4Z7L5"/>
<feature type="transmembrane region" description="Helical" evidence="6">
    <location>
        <begin position="217"/>
        <end position="238"/>
    </location>
</feature>
<feature type="transmembrane region" description="Helical" evidence="6">
    <location>
        <begin position="254"/>
        <end position="272"/>
    </location>
</feature>
<organism evidence="8 9">
    <name type="scientific">Adiantum capillus-veneris</name>
    <name type="common">Maidenhair fern</name>
    <dbReference type="NCBI Taxonomy" id="13818"/>
    <lineage>
        <taxon>Eukaryota</taxon>
        <taxon>Viridiplantae</taxon>
        <taxon>Streptophyta</taxon>
        <taxon>Embryophyta</taxon>
        <taxon>Tracheophyta</taxon>
        <taxon>Polypodiopsida</taxon>
        <taxon>Polypodiidae</taxon>
        <taxon>Polypodiales</taxon>
        <taxon>Pteridineae</taxon>
        <taxon>Pteridaceae</taxon>
        <taxon>Vittarioideae</taxon>
        <taxon>Adiantum</taxon>
    </lineage>
</organism>
<keyword evidence="4 6" id="KW-1133">Transmembrane helix</keyword>
<accession>A0A9D4Z7L5</accession>
<dbReference type="InterPro" id="IPR040226">
    <property type="entry name" value="THH1/TOM1/TOM3"/>
</dbReference>
<dbReference type="Proteomes" id="UP000886520">
    <property type="component" value="Chromosome 21"/>
</dbReference>
<evidence type="ECO:0000313" key="9">
    <source>
        <dbReference type="Proteomes" id="UP000886520"/>
    </source>
</evidence>
<keyword evidence="3 6" id="KW-0812">Transmembrane</keyword>
<dbReference type="OrthoDB" id="19798at2759"/>
<comment type="caution">
    <text evidence="8">The sequence shown here is derived from an EMBL/GenBank/DDBJ whole genome shotgun (WGS) entry which is preliminary data.</text>
</comment>
<gene>
    <name evidence="8" type="ORF">GOP47_0022184</name>
</gene>
<evidence type="ECO:0000256" key="6">
    <source>
        <dbReference type="SAM" id="Phobius"/>
    </source>
</evidence>
<feature type="transmembrane region" description="Helical" evidence="6">
    <location>
        <begin position="140"/>
        <end position="164"/>
    </location>
</feature>
<evidence type="ECO:0000256" key="4">
    <source>
        <dbReference type="ARBA" id="ARBA00022989"/>
    </source>
</evidence>
<name>A0A9D4Z7L5_ADICA</name>
<keyword evidence="9" id="KW-1185">Reference proteome</keyword>
<evidence type="ECO:0000256" key="1">
    <source>
        <dbReference type="ARBA" id="ARBA00004128"/>
    </source>
</evidence>
<evidence type="ECO:0000256" key="2">
    <source>
        <dbReference type="ARBA" id="ARBA00006779"/>
    </source>
</evidence>
<evidence type="ECO:0000256" key="5">
    <source>
        <dbReference type="ARBA" id="ARBA00023136"/>
    </source>
</evidence>
<evidence type="ECO:0000313" key="8">
    <source>
        <dbReference type="EMBL" id="KAI5063637.1"/>
    </source>
</evidence>
<dbReference type="InterPro" id="IPR009457">
    <property type="entry name" value="THH1/TOM1/TOM3_dom"/>
</dbReference>
<proteinExistence type="inferred from homology"/>
<keyword evidence="5 6" id="KW-0472">Membrane</keyword>
<dbReference type="GO" id="GO:0005774">
    <property type="term" value="C:vacuolar membrane"/>
    <property type="evidence" value="ECO:0007669"/>
    <property type="project" value="UniProtKB-SubCell"/>
</dbReference>
<reference evidence="8" key="1">
    <citation type="submission" date="2021-01" db="EMBL/GenBank/DDBJ databases">
        <title>Adiantum capillus-veneris genome.</title>
        <authorList>
            <person name="Fang Y."/>
            <person name="Liao Q."/>
        </authorList>
    </citation>
    <scope>NUCLEOTIDE SEQUENCE</scope>
    <source>
        <strain evidence="8">H3</strain>
        <tissue evidence="8">Leaf</tissue>
    </source>
</reference>
<comment type="similarity">
    <text evidence="2">Belongs to the plant tobamovirus multiplication TOM1 protein family.</text>
</comment>
<feature type="transmembrane region" description="Helical" evidence="6">
    <location>
        <begin position="170"/>
        <end position="196"/>
    </location>
</feature>